<evidence type="ECO:0000256" key="4">
    <source>
        <dbReference type="PROSITE-ProRule" id="PRU00146"/>
    </source>
</evidence>
<dbReference type="EMBL" id="HACM01010029">
    <property type="protein sequence ID" value="CRZ10471.1"/>
    <property type="molecule type" value="Transcribed_RNA"/>
</dbReference>
<dbReference type="Gene3D" id="3.30.40.10">
    <property type="entry name" value="Zinc/RING finger domain, C3HC4 (zinc finger)"/>
    <property type="match status" value="1"/>
</dbReference>
<dbReference type="InterPro" id="IPR011011">
    <property type="entry name" value="Znf_FYVE_PHD"/>
</dbReference>
<dbReference type="SUPFAM" id="SSF57903">
    <property type="entry name" value="FYVE/PHD zinc finger"/>
    <property type="match status" value="2"/>
</dbReference>
<dbReference type="GO" id="GO:0008270">
    <property type="term" value="F:zinc ion binding"/>
    <property type="evidence" value="ECO:0007669"/>
    <property type="project" value="UniProtKB-KW"/>
</dbReference>
<evidence type="ECO:0000256" key="3">
    <source>
        <dbReference type="ARBA" id="ARBA00022833"/>
    </source>
</evidence>
<dbReference type="InterPro" id="IPR019787">
    <property type="entry name" value="Znf_PHD-finger"/>
</dbReference>
<dbReference type="SMART" id="SM00249">
    <property type="entry name" value="PHD"/>
    <property type="match status" value="2"/>
</dbReference>
<evidence type="ECO:0000256" key="5">
    <source>
        <dbReference type="SAM" id="MobiDB-lite"/>
    </source>
</evidence>
<name>A0A0H5R9K0_9EUKA</name>
<protein>
    <recommendedName>
        <fullName evidence="6">PHD-type domain-containing protein</fullName>
    </recommendedName>
</protein>
<feature type="domain" description="PHD-type" evidence="6">
    <location>
        <begin position="126"/>
        <end position="180"/>
    </location>
</feature>
<evidence type="ECO:0000313" key="7">
    <source>
        <dbReference type="EMBL" id="CRZ10471.1"/>
    </source>
</evidence>
<dbReference type="Pfam" id="PF00628">
    <property type="entry name" value="PHD"/>
    <property type="match status" value="1"/>
</dbReference>
<keyword evidence="2 4" id="KW-0863">Zinc-finger</keyword>
<keyword evidence="3" id="KW-0862">Zinc</keyword>
<organism evidence="7">
    <name type="scientific">Spongospora subterranea</name>
    <dbReference type="NCBI Taxonomy" id="70186"/>
    <lineage>
        <taxon>Eukaryota</taxon>
        <taxon>Sar</taxon>
        <taxon>Rhizaria</taxon>
        <taxon>Endomyxa</taxon>
        <taxon>Phytomyxea</taxon>
        <taxon>Plasmodiophorida</taxon>
        <taxon>Plasmodiophoridae</taxon>
        <taxon>Spongospora</taxon>
    </lineage>
</organism>
<evidence type="ECO:0000256" key="1">
    <source>
        <dbReference type="ARBA" id="ARBA00022723"/>
    </source>
</evidence>
<evidence type="ECO:0000259" key="6">
    <source>
        <dbReference type="PROSITE" id="PS50016"/>
    </source>
</evidence>
<dbReference type="AlphaFoldDB" id="A0A0H5R9K0"/>
<reference evidence="7" key="1">
    <citation type="submission" date="2015-04" db="EMBL/GenBank/DDBJ databases">
        <title>The genome sequence of the plant pathogenic Rhizarian Plasmodiophora brassicae reveals insights in its biotrophic life cycle and the origin of chitin synthesis.</title>
        <authorList>
            <person name="Schwelm A."/>
            <person name="Fogelqvist J."/>
            <person name="Knaust A."/>
            <person name="Julke S."/>
            <person name="Lilja T."/>
            <person name="Dhandapani V."/>
            <person name="Bonilla-Rosso G."/>
            <person name="Karlsson M."/>
            <person name="Shevchenko A."/>
            <person name="Choi S.R."/>
            <person name="Kim H.G."/>
            <person name="Park J.Y."/>
            <person name="Lim Y.P."/>
            <person name="Ludwig-Muller J."/>
            <person name="Dixelius C."/>
        </authorList>
    </citation>
    <scope>NUCLEOTIDE SEQUENCE</scope>
    <source>
        <tissue evidence="7">Potato root galls</tissue>
    </source>
</reference>
<evidence type="ECO:0000256" key="2">
    <source>
        <dbReference type="ARBA" id="ARBA00022771"/>
    </source>
</evidence>
<feature type="non-terminal residue" evidence="7">
    <location>
        <position position="1"/>
    </location>
</feature>
<dbReference type="PROSITE" id="PS50016">
    <property type="entry name" value="ZF_PHD_2"/>
    <property type="match status" value="1"/>
</dbReference>
<feature type="compositionally biased region" description="Acidic residues" evidence="5">
    <location>
        <begin position="254"/>
        <end position="288"/>
    </location>
</feature>
<accession>A0A0H5R9K0</accession>
<keyword evidence="1" id="KW-0479">Metal-binding</keyword>
<dbReference type="InterPro" id="IPR001965">
    <property type="entry name" value="Znf_PHD"/>
</dbReference>
<sequence length="288" mass="31659">DYPANICWPAMAHVYEHGCPATGETTCFCPEVSSLISDNLACFSGSILENSIRAPNQAVVPPVIYLPNNPNQPVNHTEYLTYMKVNGLQVPLNENGMEVSVPVDLSSFESKWQVRTSERAPAPRWPAICTVCNSNESTDTCFLLCCHDCGLWMHSACRGATVRPALFTGTIYLCADCAFCNQCNLKVNPQFVKVCDTCCGSWHVYCMNIPQDQVVSLALNASRSFRCKRCIEKIGKSPEPQIDVPQRAEPAEAVADEYVMDESSGVDDDDSSVAEDSEMDNSDVDEDT</sequence>
<dbReference type="InterPro" id="IPR013083">
    <property type="entry name" value="Znf_RING/FYVE/PHD"/>
</dbReference>
<proteinExistence type="predicted"/>
<feature type="region of interest" description="Disordered" evidence="5">
    <location>
        <begin position="238"/>
        <end position="288"/>
    </location>
</feature>